<dbReference type="PANTHER" id="PTHR42930:SF6">
    <property type="entry name" value="PHOSPHATE REGULATORY PROTEIN-LIKE PROTEIN"/>
    <property type="match status" value="1"/>
</dbReference>
<dbReference type="Pfam" id="PF04014">
    <property type="entry name" value="MazE_antitoxin"/>
    <property type="match status" value="1"/>
</dbReference>
<sequence length="329" mass="36705">METRKVQQVGGGTYTVSMPVDWADEYDIEAGESVYLYTHLDGSLVIRHNEREQSELATVEIALADTDAATVERMLRAAYTAGFNQIDFHPTEEFTTEQRQTLDRVSQSLTGVEVVEESESQTTVQVLLDTSEVSLRQSIIQLRFITLSMHEAAIEAVVGETTEVEFIAQRDDEADRVFQLVARHLNRALTDFEELNQLGLSRREIFAYYFTARQLERVADHAVTMANIASRYDTAIEGDVRTEIKSLGGDARRVVEESTDAVINGYASEPAHSALDFCDQVSREVAAVDEVLADRTPEEAIVVARILDSIDRTAKYGKNIAECALQNSL</sequence>
<feature type="domain" description="SpoVT-AbrB" evidence="2">
    <location>
        <begin position="7"/>
        <end position="50"/>
    </location>
</feature>
<dbReference type="InterPro" id="IPR007159">
    <property type="entry name" value="SpoVT-AbrB_dom"/>
</dbReference>
<dbReference type="Gene3D" id="1.20.58.220">
    <property type="entry name" value="Phosphate transport system protein phou homolog 2, domain 2"/>
    <property type="match status" value="1"/>
</dbReference>
<dbReference type="PANTHER" id="PTHR42930">
    <property type="entry name" value="PHOSPHATE-SPECIFIC TRANSPORT SYSTEM ACCESSORY PROTEIN PHOU"/>
    <property type="match status" value="1"/>
</dbReference>
<evidence type="ECO:0000313" key="3">
    <source>
        <dbReference type="EMBL" id="MFC7139978.1"/>
    </source>
</evidence>
<evidence type="ECO:0000313" key="4">
    <source>
        <dbReference type="Proteomes" id="UP001596432"/>
    </source>
</evidence>
<dbReference type="InterPro" id="IPR026022">
    <property type="entry name" value="PhoU_dom"/>
</dbReference>
<evidence type="ECO:0000259" key="2">
    <source>
        <dbReference type="Pfam" id="PF04014"/>
    </source>
</evidence>
<reference evidence="3 4" key="1">
    <citation type="journal article" date="2019" name="Int. J. Syst. Evol. Microbiol.">
        <title>The Global Catalogue of Microorganisms (GCM) 10K type strain sequencing project: providing services to taxonomists for standard genome sequencing and annotation.</title>
        <authorList>
            <consortium name="The Broad Institute Genomics Platform"/>
            <consortium name="The Broad Institute Genome Sequencing Center for Infectious Disease"/>
            <person name="Wu L."/>
            <person name="Ma J."/>
        </authorList>
    </citation>
    <scope>NUCLEOTIDE SEQUENCE [LARGE SCALE GENOMIC DNA]</scope>
    <source>
        <strain evidence="3 4">XZYJT29</strain>
    </source>
</reference>
<dbReference type="RefSeq" id="WP_274325546.1">
    <property type="nucleotide sequence ID" value="NZ_CP118158.1"/>
</dbReference>
<dbReference type="GeneID" id="78820250"/>
<dbReference type="SUPFAM" id="SSF109755">
    <property type="entry name" value="PhoU-like"/>
    <property type="match status" value="1"/>
</dbReference>
<dbReference type="InterPro" id="IPR038078">
    <property type="entry name" value="PhoU-like_sf"/>
</dbReference>
<dbReference type="EMBL" id="JBHTAS010000001">
    <property type="protein sequence ID" value="MFC7139978.1"/>
    <property type="molecule type" value="Genomic_DNA"/>
</dbReference>
<keyword evidence="4" id="KW-1185">Reference proteome</keyword>
<feature type="domain" description="PhoU" evidence="1">
    <location>
        <begin position="141"/>
        <end position="228"/>
    </location>
</feature>
<proteinExistence type="predicted"/>
<organism evidence="3 4">
    <name type="scientific">Halosimplex aquaticum</name>
    <dbReference type="NCBI Taxonomy" id="3026162"/>
    <lineage>
        <taxon>Archaea</taxon>
        <taxon>Methanobacteriati</taxon>
        <taxon>Methanobacteriota</taxon>
        <taxon>Stenosarchaea group</taxon>
        <taxon>Halobacteria</taxon>
        <taxon>Halobacteriales</taxon>
        <taxon>Haloarculaceae</taxon>
        <taxon>Halosimplex</taxon>
    </lineage>
</organism>
<accession>A0ABD5Y293</accession>
<protein>
    <submittedName>
        <fullName evidence="3">Phosphate uptake regulator PhoU</fullName>
    </submittedName>
</protein>
<comment type="caution">
    <text evidence="3">The sequence shown here is derived from an EMBL/GenBank/DDBJ whole genome shotgun (WGS) entry which is preliminary data.</text>
</comment>
<name>A0ABD5Y293_9EURY</name>
<dbReference type="InterPro" id="IPR028366">
    <property type="entry name" value="PhoU"/>
</dbReference>
<dbReference type="Pfam" id="PF01895">
    <property type="entry name" value="PhoU"/>
    <property type="match status" value="1"/>
</dbReference>
<evidence type="ECO:0000259" key="1">
    <source>
        <dbReference type="Pfam" id="PF01895"/>
    </source>
</evidence>
<dbReference type="AlphaFoldDB" id="A0ABD5Y293"/>
<dbReference type="Proteomes" id="UP001596432">
    <property type="component" value="Unassembled WGS sequence"/>
</dbReference>
<gene>
    <name evidence="3" type="ORF">ACFQMA_09045</name>
</gene>